<feature type="transmembrane region" description="Helical" evidence="1">
    <location>
        <begin position="185"/>
        <end position="204"/>
    </location>
</feature>
<feature type="transmembrane region" description="Helical" evidence="1">
    <location>
        <begin position="142"/>
        <end position="164"/>
    </location>
</feature>
<dbReference type="Pfam" id="PF04307">
    <property type="entry name" value="YdjM"/>
    <property type="match status" value="1"/>
</dbReference>
<feature type="transmembrane region" description="Helical" evidence="1">
    <location>
        <begin position="116"/>
        <end position="136"/>
    </location>
</feature>
<keyword evidence="1" id="KW-0812">Transmembrane</keyword>
<keyword evidence="1" id="KW-0472">Membrane</keyword>
<evidence type="ECO:0000313" key="3">
    <source>
        <dbReference type="Proteomes" id="UP000029868"/>
    </source>
</evidence>
<dbReference type="AlphaFoldDB" id="A0A099KNA8"/>
<gene>
    <name evidence="2" type="ORF">GAB14E_3187</name>
</gene>
<reference evidence="2 3" key="1">
    <citation type="submission" date="2014-08" db="EMBL/GenBank/DDBJ databases">
        <title>Genomic and Phenotypic Diversity of Colwellia psychrerythraea strains from Disparate Marine Basins.</title>
        <authorList>
            <person name="Techtmann S.M."/>
            <person name="Stelling S.C."/>
            <person name="Utturkar S.M."/>
            <person name="Alshibli N."/>
            <person name="Harris A."/>
            <person name="Brown S.D."/>
            <person name="Hazen T.C."/>
        </authorList>
    </citation>
    <scope>NUCLEOTIDE SEQUENCE [LARGE SCALE GENOMIC DNA]</scope>
    <source>
        <strain evidence="2 3">GAB14E</strain>
    </source>
</reference>
<evidence type="ECO:0000313" key="2">
    <source>
        <dbReference type="EMBL" id="KGJ91705.1"/>
    </source>
</evidence>
<name>A0A099KNA8_COLPS</name>
<evidence type="ECO:0000256" key="1">
    <source>
        <dbReference type="SAM" id="Phobius"/>
    </source>
</evidence>
<accession>A0A099KNA8</accession>
<keyword evidence="1" id="KW-1133">Transmembrane helix</keyword>
<dbReference type="PATRIC" id="fig|28229.3.peg.2907"/>
<sequence length="231" mass="25800">MANFQTHFTSGVCISSLSATALLSTLLISPLEALYLALIGSFGGFLPDIDSDNSHALTIIFTLISVIFSFITVIFIYNQVSVLELWLAAAAVFLFNQYCVRALFERLTVHRGNYHSLLACVLFSLLSVATCHFLKLSDFFSWAAGTFTFLGMLTHLVLDEIYSVDLMNISIKRSFGSAIKPMDISYPWTCAFFLSLSAALIYYVPSPQEVIHAMQKSEPGMRFLPDWLKFL</sequence>
<feature type="transmembrane region" description="Helical" evidence="1">
    <location>
        <begin position="57"/>
        <end position="77"/>
    </location>
</feature>
<feature type="transmembrane region" description="Helical" evidence="1">
    <location>
        <begin position="83"/>
        <end position="104"/>
    </location>
</feature>
<dbReference type="EMBL" id="JQEC01000040">
    <property type="protein sequence ID" value="KGJ91705.1"/>
    <property type="molecule type" value="Genomic_DNA"/>
</dbReference>
<protein>
    <recommendedName>
        <fullName evidence="4">Membrane-bound metal-dependent hydrolase</fullName>
    </recommendedName>
</protein>
<feature type="transmembrane region" description="Helical" evidence="1">
    <location>
        <begin position="20"/>
        <end position="45"/>
    </location>
</feature>
<organism evidence="2 3">
    <name type="scientific">Colwellia psychrerythraea</name>
    <name type="common">Vibrio psychroerythus</name>
    <dbReference type="NCBI Taxonomy" id="28229"/>
    <lineage>
        <taxon>Bacteria</taxon>
        <taxon>Pseudomonadati</taxon>
        <taxon>Pseudomonadota</taxon>
        <taxon>Gammaproteobacteria</taxon>
        <taxon>Alteromonadales</taxon>
        <taxon>Colwelliaceae</taxon>
        <taxon>Colwellia</taxon>
    </lineage>
</organism>
<dbReference type="InterPro" id="IPR007404">
    <property type="entry name" value="YdjM-like"/>
</dbReference>
<dbReference type="RefSeq" id="WP_197061219.1">
    <property type="nucleotide sequence ID" value="NZ_JQEC01000040.1"/>
</dbReference>
<evidence type="ECO:0008006" key="4">
    <source>
        <dbReference type="Google" id="ProtNLM"/>
    </source>
</evidence>
<comment type="caution">
    <text evidence="2">The sequence shown here is derived from an EMBL/GenBank/DDBJ whole genome shotgun (WGS) entry which is preliminary data.</text>
</comment>
<dbReference type="Proteomes" id="UP000029868">
    <property type="component" value="Unassembled WGS sequence"/>
</dbReference>
<proteinExistence type="predicted"/>